<dbReference type="GO" id="GO:0004148">
    <property type="term" value="F:dihydrolipoyl dehydrogenase (NADH) activity"/>
    <property type="evidence" value="ECO:0007669"/>
    <property type="project" value="UniProtKB-EC"/>
</dbReference>
<keyword evidence="6 14" id="KW-0560">Oxidoreductase</keyword>
<feature type="binding site" evidence="12">
    <location>
        <begin position="316"/>
        <end position="319"/>
    </location>
    <ligand>
        <name>FAD</name>
        <dbReference type="ChEBI" id="CHEBI:57692"/>
    </ligand>
</feature>
<evidence type="ECO:0000256" key="13">
    <source>
        <dbReference type="PIRSR" id="PIRSR000350-4"/>
    </source>
</evidence>
<evidence type="ECO:0000256" key="5">
    <source>
        <dbReference type="ARBA" id="ARBA00022827"/>
    </source>
</evidence>
<comment type="miscellaneous">
    <text evidence="14">The active site is a redox-active disulfide bond.</text>
</comment>
<accession>A0A4R5EM04</accession>
<dbReference type="InterPro" id="IPR036188">
    <property type="entry name" value="FAD/NAD-bd_sf"/>
</dbReference>
<dbReference type="Proteomes" id="UP000294662">
    <property type="component" value="Unassembled WGS sequence"/>
</dbReference>
<evidence type="ECO:0000256" key="8">
    <source>
        <dbReference type="ARBA" id="ARBA00023157"/>
    </source>
</evidence>
<keyword evidence="5 12" id="KW-0274">FAD</keyword>
<comment type="cofactor">
    <cofactor evidence="12 14">
        <name>FAD</name>
        <dbReference type="ChEBI" id="CHEBI:57692"/>
    </cofactor>
    <text evidence="12 14">Binds 1 FAD per subunit.</text>
</comment>
<keyword evidence="18" id="KW-1185">Reference proteome</keyword>
<dbReference type="FunFam" id="3.30.390.30:FF:000001">
    <property type="entry name" value="Dihydrolipoyl dehydrogenase"/>
    <property type="match status" value="1"/>
</dbReference>
<sequence>MTELRCSLLVIGGGPGGYVCASRAARLGVDTILVEGKRVGGTCLNVGCIPSKALIHAAHLYHNAVLQAGDGMQGITVAAPSLDFAKTQEWSQSVVNRLCTGVSGLLERSGVKTVNGWARFRDGKTVEIDSETGPVLVRAENIVIATGSRPAELPGLPFGGKILDSTAALALSEPPKRLAVIGAGYIGLELGTAFAKLGSEVTLIEAADRILLQYDDKLTRGVKRRLDALGIELKLATRVTGWDNATGTLTLDAENGGETLEADAVLVTVGRAPSTDGLGLGELSLRHNGAFIEVDDRCGTSMRGVYAIGDVTPGPMLAHRAMAQGEIVADVVAGHPNAWDKACVPAVCFTDPEIVTAGLLPSEVPEGIATKVSEFAFRANGRAMTLGDTEGFVRIVARETDHVILGIQATGPGVSELVSGFALAIESGLRAEDLAGTIHAHPTLSEAVQEAALTIASMANHG</sequence>
<dbReference type="InterPro" id="IPR001100">
    <property type="entry name" value="Pyr_nuc-diS_OxRdtase"/>
</dbReference>
<keyword evidence="4 14" id="KW-0285">Flavoprotein</keyword>
<name>A0A4R5EM04_9RHOB</name>
<feature type="binding site" evidence="12">
    <location>
        <position position="310"/>
    </location>
    <ligand>
        <name>FAD</name>
        <dbReference type="ChEBI" id="CHEBI:57692"/>
    </ligand>
</feature>
<feature type="binding site" evidence="12">
    <location>
        <position position="270"/>
    </location>
    <ligand>
        <name>NAD(+)</name>
        <dbReference type="ChEBI" id="CHEBI:57540"/>
    </ligand>
</feature>
<feature type="binding site" evidence="12">
    <location>
        <position position="52"/>
    </location>
    <ligand>
        <name>FAD</name>
        <dbReference type="ChEBI" id="CHEBI:57692"/>
    </ligand>
</feature>
<feature type="disulfide bond" description="Redox-active" evidence="13">
    <location>
        <begin position="43"/>
        <end position="48"/>
    </location>
</feature>
<dbReference type="Gene3D" id="3.30.390.30">
    <property type="match status" value="1"/>
</dbReference>
<keyword evidence="8" id="KW-1015">Disulfide bond</keyword>
<dbReference type="OrthoDB" id="9776382at2"/>
<dbReference type="InterPro" id="IPR006258">
    <property type="entry name" value="Lipoamide_DH"/>
</dbReference>
<feature type="binding site" evidence="12">
    <location>
        <begin position="146"/>
        <end position="148"/>
    </location>
    <ligand>
        <name>FAD</name>
        <dbReference type="ChEBI" id="CHEBI:57692"/>
    </ligand>
</feature>
<proteinExistence type="inferred from homology"/>
<evidence type="ECO:0000256" key="12">
    <source>
        <dbReference type="PIRSR" id="PIRSR000350-3"/>
    </source>
</evidence>
<dbReference type="SUPFAM" id="SSF51905">
    <property type="entry name" value="FAD/NAD(P)-binding domain"/>
    <property type="match status" value="1"/>
</dbReference>
<evidence type="ECO:0000256" key="14">
    <source>
        <dbReference type="RuleBase" id="RU003692"/>
    </source>
</evidence>
<dbReference type="EMBL" id="SMFP01000013">
    <property type="protein sequence ID" value="TDE35420.1"/>
    <property type="molecule type" value="Genomic_DNA"/>
</dbReference>
<dbReference type="InterPro" id="IPR050151">
    <property type="entry name" value="Class-I_Pyr_Nuc-Dis_Oxidored"/>
</dbReference>
<dbReference type="AlphaFoldDB" id="A0A4R5EM04"/>
<dbReference type="InterPro" id="IPR012999">
    <property type="entry name" value="Pyr_OxRdtase_I_AS"/>
</dbReference>
<feature type="binding site" evidence="12">
    <location>
        <position position="205"/>
    </location>
    <ligand>
        <name>NAD(+)</name>
        <dbReference type="ChEBI" id="CHEBI:57540"/>
    </ligand>
</feature>
<dbReference type="InterPro" id="IPR004099">
    <property type="entry name" value="Pyr_nucl-diS_OxRdtase_dimer"/>
</dbReference>
<dbReference type="RefSeq" id="WP_132830868.1">
    <property type="nucleotide sequence ID" value="NZ_SMFP01000013.1"/>
</dbReference>
<dbReference type="PRINTS" id="PR00368">
    <property type="entry name" value="FADPNR"/>
</dbReference>
<feature type="active site" description="Proton acceptor" evidence="11">
    <location>
        <position position="441"/>
    </location>
</feature>
<feature type="domain" description="Pyridine nucleotide-disulphide oxidoreductase dimerisation" evidence="15">
    <location>
        <begin position="344"/>
        <end position="452"/>
    </location>
</feature>
<evidence type="ECO:0000256" key="7">
    <source>
        <dbReference type="ARBA" id="ARBA00023027"/>
    </source>
</evidence>
<dbReference type="GO" id="GO:0050660">
    <property type="term" value="F:flavin adenine dinucleotide binding"/>
    <property type="evidence" value="ECO:0007669"/>
    <property type="project" value="InterPro"/>
</dbReference>
<comment type="similarity">
    <text evidence="1 14">Belongs to the class-I pyridine nucleotide-disulfide oxidoreductase family.</text>
</comment>
<evidence type="ECO:0000256" key="3">
    <source>
        <dbReference type="ARBA" id="ARBA00016961"/>
    </source>
</evidence>
<dbReference type="PROSITE" id="PS00076">
    <property type="entry name" value="PYRIDINE_REDOX_1"/>
    <property type="match status" value="1"/>
</dbReference>
<dbReference type="InterPro" id="IPR016156">
    <property type="entry name" value="FAD/NAD-linked_Rdtase_dimer_sf"/>
</dbReference>
<reference evidence="17 18" key="1">
    <citation type="submission" date="2019-03" db="EMBL/GenBank/DDBJ databases">
        <authorList>
            <person name="Zhang S."/>
        </authorList>
    </citation>
    <scope>NUCLEOTIDE SEQUENCE [LARGE SCALE GENOMIC DNA]</scope>
    <source>
        <strain evidence="17 18">S4J41</strain>
    </source>
</reference>
<gene>
    <name evidence="17" type="primary">lpdA</name>
    <name evidence="17" type="ORF">E1B25_17390</name>
</gene>
<keyword evidence="12" id="KW-0547">Nucleotide-binding</keyword>
<evidence type="ECO:0000256" key="4">
    <source>
        <dbReference type="ARBA" id="ARBA00022630"/>
    </source>
</evidence>
<evidence type="ECO:0000313" key="17">
    <source>
        <dbReference type="EMBL" id="TDE35420.1"/>
    </source>
</evidence>
<evidence type="ECO:0000256" key="6">
    <source>
        <dbReference type="ARBA" id="ARBA00023002"/>
    </source>
</evidence>
<dbReference type="InterPro" id="IPR023753">
    <property type="entry name" value="FAD/NAD-binding_dom"/>
</dbReference>
<feature type="domain" description="FAD/NAD(P)-binding" evidence="16">
    <location>
        <begin position="8"/>
        <end position="325"/>
    </location>
</feature>
<dbReference type="PRINTS" id="PR00411">
    <property type="entry name" value="PNDRDTASEI"/>
</dbReference>
<dbReference type="Pfam" id="PF07992">
    <property type="entry name" value="Pyr_redox_2"/>
    <property type="match status" value="1"/>
</dbReference>
<evidence type="ECO:0000256" key="11">
    <source>
        <dbReference type="PIRSR" id="PIRSR000350-2"/>
    </source>
</evidence>
<dbReference type="EC" id="1.8.1.4" evidence="2 14"/>
<dbReference type="SUPFAM" id="SSF55424">
    <property type="entry name" value="FAD/NAD-linked reductases, dimerisation (C-terminal) domain"/>
    <property type="match status" value="1"/>
</dbReference>
<dbReference type="NCBIfam" id="TIGR01350">
    <property type="entry name" value="lipoamide_DH"/>
    <property type="match status" value="1"/>
</dbReference>
<organism evidence="17 18">
    <name type="scientific">Antarcticimicrobium sediminis</name>
    <dbReference type="NCBI Taxonomy" id="2546227"/>
    <lineage>
        <taxon>Bacteria</taxon>
        <taxon>Pseudomonadati</taxon>
        <taxon>Pseudomonadota</taxon>
        <taxon>Alphaproteobacteria</taxon>
        <taxon>Rhodobacterales</taxon>
        <taxon>Paracoccaceae</taxon>
        <taxon>Antarcticimicrobium</taxon>
    </lineage>
</organism>
<dbReference type="PANTHER" id="PTHR22912:SF160">
    <property type="entry name" value="DIHYDROLIPOYL DEHYDROGENASE"/>
    <property type="match status" value="1"/>
</dbReference>
<evidence type="ECO:0000259" key="15">
    <source>
        <dbReference type="Pfam" id="PF02852"/>
    </source>
</evidence>
<comment type="caution">
    <text evidence="17">The sequence shown here is derived from an EMBL/GenBank/DDBJ whole genome shotgun (WGS) entry which is preliminary data.</text>
</comment>
<evidence type="ECO:0000259" key="16">
    <source>
        <dbReference type="Pfam" id="PF07992"/>
    </source>
</evidence>
<evidence type="ECO:0000256" key="10">
    <source>
        <dbReference type="ARBA" id="ARBA00049187"/>
    </source>
</evidence>
<evidence type="ECO:0000256" key="2">
    <source>
        <dbReference type="ARBA" id="ARBA00012608"/>
    </source>
</evidence>
<dbReference type="GO" id="GO:0006103">
    <property type="term" value="P:2-oxoglutarate metabolic process"/>
    <property type="evidence" value="ECO:0007669"/>
    <property type="project" value="TreeGrafter"/>
</dbReference>
<comment type="catalytic activity">
    <reaction evidence="10 14">
        <text>N(6)-[(R)-dihydrolipoyl]-L-lysyl-[protein] + NAD(+) = N(6)-[(R)-lipoyl]-L-lysyl-[protein] + NADH + H(+)</text>
        <dbReference type="Rhea" id="RHEA:15045"/>
        <dbReference type="Rhea" id="RHEA-COMP:10474"/>
        <dbReference type="Rhea" id="RHEA-COMP:10475"/>
        <dbReference type="ChEBI" id="CHEBI:15378"/>
        <dbReference type="ChEBI" id="CHEBI:57540"/>
        <dbReference type="ChEBI" id="CHEBI:57945"/>
        <dbReference type="ChEBI" id="CHEBI:83099"/>
        <dbReference type="ChEBI" id="CHEBI:83100"/>
        <dbReference type="EC" id="1.8.1.4"/>
    </reaction>
</comment>
<evidence type="ECO:0000256" key="9">
    <source>
        <dbReference type="ARBA" id="ARBA00023284"/>
    </source>
</evidence>
<feature type="binding site" evidence="12">
    <location>
        <begin position="182"/>
        <end position="189"/>
    </location>
    <ligand>
        <name>NAD(+)</name>
        <dbReference type="ChEBI" id="CHEBI:57540"/>
    </ligand>
</feature>
<keyword evidence="9 14" id="KW-0676">Redox-active center</keyword>
<dbReference type="Pfam" id="PF02852">
    <property type="entry name" value="Pyr_redox_dim"/>
    <property type="match status" value="1"/>
</dbReference>
<evidence type="ECO:0000313" key="18">
    <source>
        <dbReference type="Proteomes" id="UP000294662"/>
    </source>
</evidence>
<protein>
    <recommendedName>
        <fullName evidence="3 14">Dihydrolipoyl dehydrogenase</fullName>
        <ecNumber evidence="2 14">1.8.1.4</ecNumber>
    </recommendedName>
</protein>
<keyword evidence="7 12" id="KW-0520">NAD</keyword>
<dbReference type="Gene3D" id="3.50.50.60">
    <property type="entry name" value="FAD/NAD(P)-binding domain"/>
    <property type="match status" value="2"/>
</dbReference>
<evidence type="ECO:0000256" key="1">
    <source>
        <dbReference type="ARBA" id="ARBA00007532"/>
    </source>
</evidence>
<dbReference type="PIRSF" id="PIRSF000350">
    <property type="entry name" value="Mercury_reductase_MerA"/>
    <property type="match status" value="1"/>
</dbReference>
<dbReference type="PANTHER" id="PTHR22912">
    <property type="entry name" value="DISULFIDE OXIDOREDUCTASE"/>
    <property type="match status" value="1"/>
</dbReference>